<evidence type="ECO:0000313" key="2">
    <source>
        <dbReference type="EMBL" id="GIY10297.1"/>
    </source>
</evidence>
<evidence type="ECO:0000313" key="3">
    <source>
        <dbReference type="Proteomes" id="UP001054945"/>
    </source>
</evidence>
<dbReference type="EMBL" id="BPLR01006502">
    <property type="protein sequence ID" value="GIY10297.1"/>
    <property type="molecule type" value="Genomic_DNA"/>
</dbReference>
<gene>
    <name evidence="2" type="ORF">CEXT_730661</name>
</gene>
<reference evidence="2 3" key="1">
    <citation type="submission" date="2021-06" db="EMBL/GenBank/DDBJ databases">
        <title>Caerostris extrusa draft genome.</title>
        <authorList>
            <person name="Kono N."/>
            <person name="Arakawa K."/>
        </authorList>
    </citation>
    <scope>NUCLEOTIDE SEQUENCE [LARGE SCALE GENOMIC DNA]</scope>
</reference>
<dbReference type="AlphaFoldDB" id="A0AAV4QM02"/>
<feature type="region of interest" description="Disordered" evidence="1">
    <location>
        <begin position="1"/>
        <end position="76"/>
    </location>
</feature>
<dbReference type="Proteomes" id="UP001054945">
    <property type="component" value="Unassembled WGS sequence"/>
</dbReference>
<proteinExistence type="predicted"/>
<organism evidence="2 3">
    <name type="scientific">Caerostris extrusa</name>
    <name type="common">Bark spider</name>
    <name type="synonym">Caerostris bankana</name>
    <dbReference type="NCBI Taxonomy" id="172846"/>
    <lineage>
        <taxon>Eukaryota</taxon>
        <taxon>Metazoa</taxon>
        <taxon>Ecdysozoa</taxon>
        <taxon>Arthropoda</taxon>
        <taxon>Chelicerata</taxon>
        <taxon>Arachnida</taxon>
        <taxon>Araneae</taxon>
        <taxon>Araneomorphae</taxon>
        <taxon>Entelegynae</taxon>
        <taxon>Araneoidea</taxon>
        <taxon>Araneidae</taxon>
        <taxon>Caerostris</taxon>
    </lineage>
</organism>
<feature type="compositionally biased region" description="Low complexity" evidence="1">
    <location>
        <begin position="61"/>
        <end position="70"/>
    </location>
</feature>
<name>A0AAV4QM02_CAEEX</name>
<evidence type="ECO:0000256" key="1">
    <source>
        <dbReference type="SAM" id="MobiDB-lite"/>
    </source>
</evidence>
<keyword evidence="3" id="KW-1185">Reference proteome</keyword>
<accession>A0AAV4QM02</accession>
<sequence length="118" mass="12889">MNQAALVHTKTLLSRRGNCNKPGSAPSGGLRNPSGPGVVHSSRAARVRLPSDRCPEPPPSNRSQGSSSRRQATPPVLGNGYFELSEILRKDCFLRTNWGKLTLMRRLFIGFNVMAESD</sequence>
<protein>
    <submittedName>
        <fullName evidence="2">Uncharacterized protein</fullName>
    </submittedName>
</protein>
<comment type="caution">
    <text evidence="2">The sequence shown here is derived from an EMBL/GenBank/DDBJ whole genome shotgun (WGS) entry which is preliminary data.</text>
</comment>